<comment type="caution">
    <text evidence="1">The sequence shown here is derived from an EMBL/GenBank/DDBJ whole genome shotgun (WGS) entry which is preliminary data.</text>
</comment>
<proteinExistence type="predicted"/>
<dbReference type="AlphaFoldDB" id="A0A9D4C6Q1"/>
<organism evidence="1 2">
    <name type="scientific">Dreissena polymorpha</name>
    <name type="common">Zebra mussel</name>
    <name type="synonym">Mytilus polymorpha</name>
    <dbReference type="NCBI Taxonomy" id="45954"/>
    <lineage>
        <taxon>Eukaryota</taxon>
        <taxon>Metazoa</taxon>
        <taxon>Spiralia</taxon>
        <taxon>Lophotrochozoa</taxon>
        <taxon>Mollusca</taxon>
        <taxon>Bivalvia</taxon>
        <taxon>Autobranchia</taxon>
        <taxon>Heteroconchia</taxon>
        <taxon>Euheterodonta</taxon>
        <taxon>Imparidentia</taxon>
        <taxon>Neoheterodontei</taxon>
        <taxon>Myida</taxon>
        <taxon>Dreissenoidea</taxon>
        <taxon>Dreissenidae</taxon>
        <taxon>Dreissena</taxon>
    </lineage>
</organism>
<sequence length="162" mass="18692">MSCDGNMAQSTDLFCATQDIMRKNVLTKFQEEVLTRINFPPLAAMYWTINVTFIENFPALWRTFFLPTGTIFELVQAIIGVNLLTKCHEDQTINPYKAILGKILSPPYCKDFQPTETIFELIQEIISTNLPIKFQEDRTINVASRLLTRQMLTPHNARRTMD</sequence>
<reference evidence="1" key="1">
    <citation type="journal article" date="2019" name="bioRxiv">
        <title>The Genome of the Zebra Mussel, Dreissena polymorpha: A Resource for Invasive Species Research.</title>
        <authorList>
            <person name="McCartney M.A."/>
            <person name="Auch B."/>
            <person name="Kono T."/>
            <person name="Mallez S."/>
            <person name="Zhang Y."/>
            <person name="Obille A."/>
            <person name="Becker A."/>
            <person name="Abrahante J.E."/>
            <person name="Garbe J."/>
            <person name="Badalamenti J.P."/>
            <person name="Herman A."/>
            <person name="Mangelson H."/>
            <person name="Liachko I."/>
            <person name="Sullivan S."/>
            <person name="Sone E.D."/>
            <person name="Koren S."/>
            <person name="Silverstein K.A.T."/>
            <person name="Beckman K.B."/>
            <person name="Gohl D.M."/>
        </authorList>
    </citation>
    <scope>NUCLEOTIDE SEQUENCE</scope>
    <source>
        <strain evidence="1">Duluth1</strain>
        <tissue evidence="1">Whole animal</tissue>
    </source>
</reference>
<gene>
    <name evidence="1" type="ORF">DPMN_061040</name>
</gene>
<evidence type="ECO:0000313" key="2">
    <source>
        <dbReference type="Proteomes" id="UP000828390"/>
    </source>
</evidence>
<protein>
    <submittedName>
        <fullName evidence="1">Uncharacterized protein</fullName>
    </submittedName>
</protein>
<keyword evidence="2" id="KW-1185">Reference proteome</keyword>
<reference evidence="1" key="2">
    <citation type="submission" date="2020-11" db="EMBL/GenBank/DDBJ databases">
        <authorList>
            <person name="McCartney M.A."/>
            <person name="Auch B."/>
            <person name="Kono T."/>
            <person name="Mallez S."/>
            <person name="Becker A."/>
            <person name="Gohl D.M."/>
            <person name="Silverstein K.A.T."/>
            <person name="Koren S."/>
            <person name="Bechman K.B."/>
            <person name="Herman A."/>
            <person name="Abrahante J.E."/>
            <person name="Garbe J."/>
        </authorList>
    </citation>
    <scope>NUCLEOTIDE SEQUENCE</scope>
    <source>
        <strain evidence="1">Duluth1</strain>
        <tissue evidence="1">Whole animal</tissue>
    </source>
</reference>
<accession>A0A9D4C6Q1</accession>
<dbReference type="EMBL" id="JAIWYP010000013">
    <property type="protein sequence ID" value="KAH3718240.1"/>
    <property type="molecule type" value="Genomic_DNA"/>
</dbReference>
<dbReference type="Proteomes" id="UP000828390">
    <property type="component" value="Unassembled WGS sequence"/>
</dbReference>
<evidence type="ECO:0000313" key="1">
    <source>
        <dbReference type="EMBL" id="KAH3718240.1"/>
    </source>
</evidence>
<name>A0A9D4C6Q1_DREPO</name>